<sequence>MNRQRYEPVPQHDQDIIRLDSLQQNTPYNYNSGLPSSVPSSAAPSYAAPSTRSIPASPPPSFHTLSRAGTPRASMRGGEGAELWGVATSTGGALTERETETEGCEGTEALETIRRLIERVDRLEESVGRLLLEKEDLLQGRKSANCCVSFTDASPDVERALMRAGDNCCVSFRSSRFANARRENRRHRIFAVLGVAFIVTLGIVVIVLGKSHKDRKLGMGEEMN</sequence>
<keyword evidence="4" id="KW-1185">Reference proteome</keyword>
<organism evidence="3 4">
    <name type="scientific">Amorphotheca resinae ATCC 22711</name>
    <dbReference type="NCBI Taxonomy" id="857342"/>
    <lineage>
        <taxon>Eukaryota</taxon>
        <taxon>Fungi</taxon>
        <taxon>Dikarya</taxon>
        <taxon>Ascomycota</taxon>
        <taxon>Pezizomycotina</taxon>
        <taxon>Leotiomycetes</taxon>
        <taxon>Helotiales</taxon>
        <taxon>Amorphothecaceae</taxon>
        <taxon>Amorphotheca</taxon>
    </lineage>
</organism>
<feature type="compositionally biased region" description="Low complexity" evidence="1">
    <location>
        <begin position="35"/>
        <end position="50"/>
    </location>
</feature>
<gene>
    <name evidence="3" type="ORF">M430DRAFT_240062</name>
</gene>
<dbReference type="RefSeq" id="XP_024720840.1">
    <property type="nucleotide sequence ID" value="XM_024864996.1"/>
</dbReference>
<dbReference type="GeneID" id="36573077"/>
<dbReference type="InParanoid" id="A0A2T3B1R1"/>
<name>A0A2T3B1R1_AMORE</name>
<accession>A0A2T3B1R1</accession>
<dbReference type="Proteomes" id="UP000241818">
    <property type="component" value="Unassembled WGS sequence"/>
</dbReference>
<evidence type="ECO:0000313" key="4">
    <source>
        <dbReference type="Proteomes" id="UP000241818"/>
    </source>
</evidence>
<evidence type="ECO:0000313" key="3">
    <source>
        <dbReference type="EMBL" id="PSS18488.1"/>
    </source>
</evidence>
<keyword evidence="2" id="KW-0812">Transmembrane</keyword>
<protein>
    <submittedName>
        <fullName evidence="3">Uncharacterized protein</fullName>
    </submittedName>
</protein>
<feature type="region of interest" description="Disordered" evidence="1">
    <location>
        <begin position="23"/>
        <end position="78"/>
    </location>
</feature>
<dbReference type="EMBL" id="KZ679011">
    <property type="protein sequence ID" value="PSS18488.1"/>
    <property type="molecule type" value="Genomic_DNA"/>
</dbReference>
<evidence type="ECO:0000256" key="2">
    <source>
        <dbReference type="SAM" id="Phobius"/>
    </source>
</evidence>
<proteinExistence type="predicted"/>
<feature type="transmembrane region" description="Helical" evidence="2">
    <location>
        <begin position="189"/>
        <end position="209"/>
    </location>
</feature>
<keyword evidence="2" id="KW-1133">Transmembrane helix</keyword>
<dbReference type="OrthoDB" id="3561481at2759"/>
<dbReference type="AlphaFoldDB" id="A0A2T3B1R1"/>
<evidence type="ECO:0000256" key="1">
    <source>
        <dbReference type="SAM" id="MobiDB-lite"/>
    </source>
</evidence>
<reference evidence="3 4" key="1">
    <citation type="journal article" date="2018" name="New Phytol.">
        <title>Comparative genomics and transcriptomics depict ericoid mycorrhizal fungi as versatile saprotrophs and plant mutualists.</title>
        <authorList>
            <person name="Martino E."/>
            <person name="Morin E."/>
            <person name="Grelet G.A."/>
            <person name="Kuo A."/>
            <person name="Kohler A."/>
            <person name="Daghino S."/>
            <person name="Barry K.W."/>
            <person name="Cichocki N."/>
            <person name="Clum A."/>
            <person name="Dockter R.B."/>
            <person name="Hainaut M."/>
            <person name="Kuo R.C."/>
            <person name="LaButti K."/>
            <person name="Lindahl B.D."/>
            <person name="Lindquist E.A."/>
            <person name="Lipzen A."/>
            <person name="Khouja H.R."/>
            <person name="Magnuson J."/>
            <person name="Murat C."/>
            <person name="Ohm R.A."/>
            <person name="Singer S.W."/>
            <person name="Spatafora J.W."/>
            <person name="Wang M."/>
            <person name="Veneault-Fourrey C."/>
            <person name="Henrissat B."/>
            <person name="Grigoriev I.V."/>
            <person name="Martin F.M."/>
            <person name="Perotto S."/>
        </authorList>
    </citation>
    <scope>NUCLEOTIDE SEQUENCE [LARGE SCALE GENOMIC DNA]</scope>
    <source>
        <strain evidence="3 4">ATCC 22711</strain>
    </source>
</reference>
<feature type="compositionally biased region" description="Polar residues" evidence="1">
    <location>
        <begin position="23"/>
        <end position="34"/>
    </location>
</feature>
<keyword evidence="2" id="KW-0472">Membrane</keyword>